<dbReference type="SUPFAM" id="SSF52540">
    <property type="entry name" value="P-loop containing nucleoside triphosphate hydrolases"/>
    <property type="match status" value="1"/>
</dbReference>
<name>A0A1T2KXP7_9GAMM</name>
<dbReference type="InterPro" id="IPR022486">
    <property type="entry name" value="PPK2_PA0141"/>
</dbReference>
<evidence type="ECO:0000256" key="2">
    <source>
        <dbReference type="ARBA" id="ARBA00022679"/>
    </source>
</evidence>
<accession>A0A1T2KXP7</accession>
<proteinExistence type="inferred from homology"/>
<evidence type="ECO:0000313" key="7">
    <source>
        <dbReference type="Proteomes" id="UP000190896"/>
    </source>
</evidence>
<dbReference type="InterPro" id="IPR022488">
    <property type="entry name" value="PPK2-related"/>
</dbReference>
<dbReference type="GO" id="GO:0006793">
    <property type="term" value="P:phosphorus metabolic process"/>
    <property type="evidence" value="ECO:0007669"/>
    <property type="project" value="InterPro"/>
</dbReference>
<dbReference type="AlphaFoldDB" id="A0A1T2KXP7"/>
<keyword evidence="3 4" id="KW-0418">Kinase</keyword>
<dbReference type="NCBIfam" id="TIGR03707">
    <property type="entry name" value="PPK2_P_aer"/>
    <property type="match status" value="1"/>
</dbReference>
<dbReference type="InterPro" id="IPR027417">
    <property type="entry name" value="P-loop_NTPase"/>
</dbReference>
<evidence type="ECO:0000259" key="5">
    <source>
        <dbReference type="Pfam" id="PF03976"/>
    </source>
</evidence>
<dbReference type="Pfam" id="PF03976">
    <property type="entry name" value="PPK2"/>
    <property type="match status" value="1"/>
</dbReference>
<dbReference type="Proteomes" id="UP000190896">
    <property type="component" value="Unassembled WGS sequence"/>
</dbReference>
<organism evidence="6 7">
    <name type="scientific">Solemya velesiana gill symbiont</name>
    <dbReference type="NCBI Taxonomy" id="1918948"/>
    <lineage>
        <taxon>Bacteria</taxon>
        <taxon>Pseudomonadati</taxon>
        <taxon>Pseudomonadota</taxon>
        <taxon>Gammaproteobacteria</taxon>
        <taxon>sulfur-oxidizing symbionts</taxon>
    </lineage>
</organism>
<dbReference type="PANTHER" id="PTHR34383:SF1">
    <property type="entry name" value="ADP-POLYPHOSPHATE PHOSPHOTRANSFERASE"/>
    <property type="match status" value="1"/>
</dbReference>
<gene>
    <name evidence="6" type="ORF">BOW51_01515</name>
</gene>
<dbReference type="EMBL" id="MPRJ01000006">
    <property type="protein sequence ID" value="OOZ37602.1"/>
    <property type="molecule type" value="Genomic_DNA"/>
</dbReference>
<dbReference type="OrthoDB" id="9775224at2"/>
<comment type="caution">
    <text evidence="6">The sequence shown here is derived from an EMBL/GenBank/DDBJ whole genome shotgun (WGS) entry which is preliminary data.</text>
</comment>
<evidence type="ECO:0000256" key="3">
    <source>
        <dbReference type="ARBA" id="ARBA00022777"/>
    </source>
</evidence>
<comment type="function">
    <text evidence="4">Uses inorganic polyphosphate (polyP) as a donor to convert GDP to GTP or ADP to ATP.</text>
</comment>
<protein>
    <recommendedName>
        <fullName evidence="4">ADP/GDP-polyphosphate phosphotransferase</fullName>
        <ecNumber evidence="4">2.7.4.-</ecNumber>
    </recommendedName>
    <alternativeName>
        <fullName evidence="4">Polyphosphate kinase PPK2</fullName>
    </alternativeName>
</protein>
<sequence>MTDGQNVETLGTVADEAQEAAGDAFELNGENMSVDEMMAAFQALQDQNAQLKKDNCKAVRRYRREEELKPYQAELIRMQQYLESTGSKMVILFEGRDAAGKGGTIRRVTRYMNEKHYRVVALGKPTEDQRTQWFFQKYVSQLPRGGEVVLFDRSWYNRAMVEPVFGFCSDQEYRNFMRGVTGFEKDLVRQGTILIKLYFSVTKEEQNRRFERRKNDPLRQWKLSEVDVQAQERWDDFTNVKYEMLKKTHSTHAPWTMIRSNDKHQARLNVMKVILNSVPYERLNPELDFVPDPEVVVSGSRELETMEAQRLRSGKFQG</sequence>
<dbReference type="GO" id="GO:0008976">
    <property type="term" value="F:polyphosphate kinase activity"/>
    <property type="evidence" value="ECO:0007669"/>
    <property type="project" value="UniProtKB-UniRule"/>
</dbReference>
<evidence type="ECO:0000313" key="6">
    <source>
        <dbReference type="EMBL" id="OOZ37602.1"/>
    </source>
</evidence>
<evidence type="ECO:0000256" key="1">
    <source>
        <dbReference type="ARBA" id="ARBA00009924"/>
    </source>
</evidence>
<keyword evidence="7" id="KW-1185">Reference proteome</keyword>
<keyword evidence="2 4" id="KW-0808">Transferase</keyword>
<reference evidence="6 7" key="1">
    <citation type="submission" date="2016-11" db="EMBL/GenBank/DDBJ databases">
        <title>Mixed transmission modes and dynamic genome evolution in an obligate animal-bacterial symbiosis.</title>
        <authorList>
            <person name="Russell S.L."/>
            <person name="Corbett-Detig R.B."/>
            <person name="Cavanaugh C.M."/>
        </authorList>
    </citation>
    <scope>NUCLEOTIDE SEQUENCE [LARGE SCALE GENOMIC DNA]</scope>
    <source>
        <strain evidence="6">Se-Cadez</strain>
    </source>
</reference>
<feature type="domain" description="Polyphosphate kinase-2-related" evidence="5">
    <location>
        <begin position="63"/>
        <end position="282"/>
    </location>
</feature>
<comment type="similarity">
    <text evidence="1 4">Belongs to the polyphosphate kinase 2 (PPK2) family. Class I subfamily.</text>
</comment>
<dbReference type="PANTHER" id="PTHR34383">
    <property type="entry name" value="POLYPHOSPHATE:AMP PHOSPHOTRANSFERASE-RELATED"/>
    <property type="match status" value="1"/>
</dbReference>
<dbReference type="Gene3D" id="3.40.50.300">
    <property type="entry name" value="P-loop containing nucleotide triphosphate hydrolases"/>
    <property type="match status" value="1"/>
</dbReference>
<comment type="subunit">
    <text evidence="4">Homotetramer.</text>
</comment>
<evidence type="ECO:0000256" key="4">
    <source>
        <dbReference type="RuleBase" id="RU369062"/>
    </source>
</evidence>
<dbReference type="EC" id="2.7.4.-" evidence="4"/>